<dbReference type="InterPro" id="IPR029060">
    <property type="entry name" value="PIN-like_dom_sf"/>
</dbReference>
<dbReference type="SUPFAM" id="SSF88723">
    <property type="entry name" value="PIN domain-like"/>
    <property type="match status" value="1"/>
</dbReference>
<evidence type="ECO:0000313" key="2">
    <source>
        <dbReference type="EMBL" id="BBP44274.1"/>
    </source>
</evidence>
<keyword evidence="3" id="KW-1185">Reference proteome</keyword>
<organism evidence="2 3">
    <name type="scientific">Thiosulfativibrio zosterae</name>
    <dbReference type="NCBI Taxonomy" id="2675053"/>
    <lineage>
        <taxon>Bacteria</taxon>
        <taxon>Pseudomonadati</taxon>
        <taxon>Pseudomonadota</taxon>
        <taxon>Gammaproteobacteria</taxon>
        <taxon>Thiotrichales</taxon>
        <taxon>Piscirickettsiaceae</taxon>
        <taxon>Thiosulfativibrio</taxon>
    </lineage>
</organism>
<dbReference type="InterPro" id="IPR002716">
    <property type="entry name" value="PIN_dom"/>
</dbReference>
<dbReference type="Pfam" id="PF13470">
    <property type="entry name" value="PIN_3"/>
    <property type="match status" value="1"/>
</dbReference>
<dbReference type="PANTHER" id="PTHR34610">
    <property type="entry name" value="SSL7007 PROTEIN"/>
    <property type="match status" value="1"/>
</dbReference>
<sequence>MRPENRSRMRQFKESDLKAFVDDICHVSKPIEIYYLWRPILKDVKDDMVLELAVNANADYLVTFNTKDFQKVSEQFNFKLTTPKQFLTEIGVI</sequence>
<protein>
    <recommendedName>
        <fullName evidence="1">PIN domain-containing protein</fullName>
    </recommendedName>
</protein>
<evidence type="ECO:0000313" key="3">
    <source>
        <dbReference type="Proteomes" id="UP000501466"/>
    </source>
</evidence>
<dbReference type="InterPro" id="IPR002850">
    <property type="entry name" value="PIN_toxin-like"/>
</dbReference>
<reference evidence="3" key="1">
    <citation type="submission" date="2019-11" db="EMBL/GenBank/DDBJ databases">
        <title>Isolation and characterization of two novel species in the genus Thiomicrorhabdus.</title>
        <authorList>
            <person name="Mochizuki J."/>
            <person name="Kojima H."/>
            <person name="Fukui M."/>
        </authorList>
    </citation>
    <scope>NUCLEOTIDE SEQUENCE [LARGE SCALE GENOMIC DNA]</scope>
    <source>
        <strain evidence="3">AkT22</strain>
    </source>
</reference>
<dbReference type="Proteomes" id="UP000501466">
    <property type="component" value="Chromosome"/>
</dbReference>
<dbReference type="AlphaFoldDB" id="A0A6F8PQG0"/>
<proteinExistence type="predicted"/>
<evidence type="ECO:0000259" key="1">
    <source>
        <dbReference type="Pfam" id="PF13470"/>
    </source>
</evidence>
<dbReference type="KEGG" id="tzo:THMIRHAT_20200"/>
<dbReference type="PANTHER" id="PTHR34610:SF3">
    <property type="entry name" value="SSL7007 PROTEIN"/>
    <property type="match status" value="1"/>
</dbReference>
<name>A0A6F8PQG0_9GAMM</name>
<gene>
    <name evidence="2" type="ORF">THMIRHAT_20200</name>
</gene>
<accession>A0A6F8PQG0</accession>
<feature type="domain" description="PIN" evidence="1">
    <location>
        <begin position="14"/>
        <end position="67"/>
    </location>
</feature>
<dbReference type="EMBL" id="AP021888">
    <property type="protein sequence ID" value="BBP44274.1"/>
    <property type="molecule type" value="Genomic_DNA"/>
</dbReference>